<evidence type="ECO:0000256" key="1">
    <source>
        <dbReference type="SAM" id="MobiDB-lite"/>
    </source>
</evidence>
<dbReference type="RefSeq" id="WP_380582503.1">
    <property type="nucleotide sequence ID" value="NZ_JBHSQJ010000040.1"/>
</dbReference>
<name>A0ABW1FZD3_9ACTN</name>
<protein>
    <recommendedName>
        <fullName evidence="4">CHAD domain-containing protein</fullName>
    </recommendedName>
</protein>
<keyword evidence="3" id="KW-1185">Reference proteome</keyword>
<feature type="region of interest" description="Disordered" evidence="1">
    <location>
        <begin position="162"/>
        <end position="183"/>
    </location>
</feature>
<accession>A0ABW1FZD3</accession>
<evidence type="ECO:0000313" key="2">
    <source>
        <dbReference type="EMBL" id="MFC5907756.1"/>
    </source>
</evidence>
<dbReference type="EMBL" id="JBHSQJ010000040">
    <property type="protein sequence ID" value="MFC5907756.1"/>
    <property type="molecule type" value="Genomic_DNA"/>
</dbReference>
<sequence length="183" mass="19278">MPDPRDRTDDDRLDLLFRASRAAYLSAADAAFDLAAGLADVRARAARRAEPGADRAAALGQVDRLASLLGLLPATAPGELAAAVGRAREELFALRHALTSRQALLPLDGFRASLGQAELAAARLGSVGLDAVLSGRIPDLGGVRVDIHAEVTRLAELLGGGPAGPRRRRARRAAGEPWARRER</sequence>
<organism evidence="2 3">
    <name type="scientific">Streptacidiphilus monticola</name>
    <dbReference type="NCBI Taxonomy" id="2161674"/>
    <lineage>
        <taxon>Bacteria</taxon>
        <taxon>Bacillati</taxon>
        <taxon>Actinomycetota</taxon>
        <taxon>Actinomycetes</taxon>
        <taxon>Kitasatosporales</taxon>
        <taxon>Streptomycetaceae</taxon>
        <taxon>Streptacidiphilus</taxon>
    </lineage>
</organism>
<gene>
    <name evidence="2" type="ORF">ACFP3V_11045</name>
</gene>
<evidence type="ECO:0000313" key="3">
    <source>
        <dbReference type="Proteomes" id="UP001596174"/>
    </source>
</evidence>
<proteinExistence type="predicted"/>
<dbReference type="Proteomes" id="UP001596174">
    <property type="component" value="Unassembled WGS sequence"/>
</dbReference>
<evidence type="ECO:0008006" key="4">
    <source>
        <dbReference type="Google" id="ProtNLM"/>
    </source>
</evidence>
<reference evidence="3" key="1">
    <citation type="journal article" date="2019" name="Int. J. Syst. Evol. Microbiol.">
        <title>The Global Catalogue of Microorganisms (GCM) 10K type strain sequencing project: providing services to taxonomists for standard genome sequencing and annotation.</title>
        <authorList>
            <consortium name="The Broad Institute Genomics Platform"/>
            <consortium name="The Broad Institute Genome Sequencing Center for Infectious Disease"/>
            <person name="Wu L."/>
            <person name="Ma J."/>
        </authorList>
    </citation>
    <scope>NUCLEOTIDE SEQUENCE [LARGE SCALE GENOMIC DNA]</scope>
    <source>
        <strain evidence="3">JCM 4816</strain>
    </source>
</reference>
<comment type="caution">
    <text evidence="2">The sequence shown here is derived from an EMBL/GenBank/DDBJ whole genome shotgun (WGS) entry which is preliminary data.</text>
</comment>